<feature type="signal peptide" evidence="1">
    <location>
        <begin position="1"/>
        <end position="31"/>
    </location>
</feature>
<gene>
    <name evidence="2" type="ORF">AIOL_000169</name>
</gene>
<organism evidence="2 3">
    <name type="scientific">Candidatus Rhodobacter oscarellae</name>
    <dbReference type="NCBI Taxonomy" id="1675527"/>
    <lineage>
        <taxon>Bacteria</taxon>
        <taxon>Pseudomonadati</taxon>
        <taxon>Pseudomonadota</taxon>
        <taxon>Alphaproteobacteria</taxon>
        <taxon>Rhodobacterales</taxon>
        <taxon>Rhodobacter group</taxon>
        <taxon>Rhodobacter</taxon>
    </lineage>
</organism>
<dbReference type="AlphaFoldDB" id="A0A0J9EE66"/>
<protein>
    <submittedName>
        <fullName evidence="2">Uncharacterized protein</fullName>
    </submittedName>
</protein>
<feature type="chain" id="PRO_5005318383" evidence="1">
    <location>
        <begin position="32"/>
        <end position="133"/>
    </location>
</feature>
<dbReference type="RefSeq" id="WP_049641151.1">
    <property type="nucleotide sequence ID" value="NZ_LFTY01000001.1"/>
</dbReference>
<evidence type="ECO:0000313" key="3">
    <source>
        <dbReference type="Proteomes" id="UP000037178"/>
    </source>
</evidence>
<reference evidence="2 3" key="1">
    <citation type="submission" date="2015-06" db="EMBL/GenBank/DDBJ databases">
        <title>Draft genome sequence of an Alphaproteobacteria species associated to the Mediterranean sponge Oscarella lobularis.</title>
        <authorList>
            <person name="Jourda C."/>
            <person name="Santini S."/>
            <person name="Claverie J.-M."/>
        </authorList>
    </citation>
    <scope>NUCLEOTIDE SEQUENCE [LARGE SCALE GENOMIC DNA]</scope>
    <source>
        <strain evidence="2">IGS</strain>
    </source>
</reference>
<keyword evidence="3" id="KW-1185">Reference proteome</keyword>
<evidence type="ECO:0000256" key="1">
    <source>
        <dbReference type="SAM" id="SignalP"/>
    </source>
</evidence>
<dbReference type="Proteomes" id="UP000037178">
    <property type="component" value="Unassembled WGS sequence"/>
</dbReference>
<dbReference type="STRING" id="1675527.AIOL_000169"/>
<keyword evidence="1" id="KW-0732">Signal</keyword>
<accession>A0A0J9EE66</accession>
<proteinExistence type="predicted"/>
<dbReference type="EMBL" id="LFTY01000001">
    <property type="protein sequence ID" value="KMW60019.1"/>
    <property type="molecule type" value="Genomic_DNA"/>
</dbReference>
<name>A0A0J9EE66_9RHOB</name>
<comment type="caution">
    <text evidence="2">The sequence shown here is derived from an EMBL/GenBank/DDBJ whole genome shotgun (WGS) entry which is preliminary data.</text>
</comment>
<evidence type="ECO:0000313" key="2">
    <source>
        <dbReference type="EMBL" id="KMW60019.1"/>
    </source>
</evidence>
<sequence>MNRIVTKTLIKGLLLAAAATTLGLHALPSQAASGDGNRAGAHGNQIPGLGAAGTAGRTQVDLGNLKPNCPASFAVHYFSKKAFACAMQAPAGYEAATALIAESHECAPKRYWNVGPKVTLNTSGRVLWKCEHR</sequence>
<dbReference type="PATRIC" id="fig|1675527.3.peg.205"/>